<accession>A0A426Y933</accession>
<proteinExistence type="predicted"/>
<gene>
    <name evidence="2" type="ORF">B296_00039209</name>
</gene>
<comment type="caution">
    <text evidence="2">The sequence shown here is derived from an EMBL/GenBank/DDBJ whole genome shotgun (WGS) entry which is preliminary data.</text>
</comment>
<reference evidence="2 3" key="1">
    <citation type="journal article" date="2014" name="Agronomy (Basel)">
        <title>A Draft Genome Sequence for Ensete ventricosum, the Drought-Tolerant Tree Against Hunger.</title>
        <authorList>
            <person name="Harrison J."/>
            <person name="Moore K.A."/>
            <person name="Paszkiewicz K."/>
            <person name="Jones T."/>
            <person name="Grant M."/>
            <person name="Ambacheew D."/>
            <person name="Muzemil S."/>
            <person name="Studholme D.J."/>
        </authorList>
    </citation>
    <scope>NUCLEOTIDE SEQUENCE [LARGE SCALE GENOMIC DNA]</scope>
</reference>
<dbReference type="Proteomes" id="UP000287651">
    <property type="component" value="Unassembled WGS sequence"/>
</dbReference>
<dbReference type="AlphaFoldDB" id="A0A426Y933"/>
<dbReference type="EMBL" id="AMZH03014091">
    <property type="protein sequence ID" value="RRT48234.1"/>
    <property type="molecule type" value="Genomic_DNA"/>
</dbReference>
<sequence length="153" mass="16275">MGSLRGRDSSPPMPSSNAKVSSEVGARSRSIVLPVDTVLPRIVVPPSVSSQPADGLPPLSTQRGSAQVIVSSSHQRDMIHSSLSPSLGTGDSRAPVKQVNQHDSPPVQTLLTPDCARFLFQARKRYLTCSLHEAQTPLPREFVKGGTQDLGSV</sequence>
<organism evidence="2 3">
    <name type="scientific">Ensete ventricosum</name>
    <name type="common">Abyssinian banana</name>
    <name type="synonym">Musa ensete</name>
    <dbReference type="NCBI Taxonomy" id="4639"/>
    <lineage>
        <taxon>Eukaryota</taxon>
        <taxon>Viridiplantae</taxon>
        <taxon>Streptophyta</taxon>
        <taxon>Embryophyta</taxon>
        <taxon>Tracheophyta</taxon>
        <taxon>Spermatophyta</taxon>
        <taxon>Magnoliopsida</taxon>
        <taxon>Liliopsida</taxon>
        <taxon>Zingiberales</taxon>
        <taxon>Musaceae</taxon>
        <taxon>Ensete</taxon>
    </lineage>
</organism>
<feature type="compositionally biased region" description="Polar residues" evidence="1">
    <location>
        <begin position="59"/>
        <end position="73"/>
    </location>
</feature>
<evidence type="ECO:0000313" key="2">
    <source>
        <dbReference type="EMBL" id="RRT48234.1"/>
    </source>
</evidence>
<feature type="region of interest" description="Disordered" evidence="1">
    <location>
        <begin position="1"/>
        <end position="26"/>
    </location>
</feature>
<feature type="region of interest" description="Disordered" evidence="1">
    <location>
        <begin position="43"/>
        <end position="108"/>
    </location>
</feature>
<evidence type="ECO:0000313" key="3">
    <source>
        <dbReference type="Proteomes" id="UP000287651"/>
    </source>
</evidence>
<evidence type="ECO:0000256" key="1">
    <source>
        <dbReference type="SAM" id="MobiDB-lite"/>
    </source>
</evidence>
<feature type="compositionally biased region" description="Polar residues" evidence="1">
    <location>
        <begin position="98"/>
        <end position="108"/>
    </location>
</feature>
<name>A0A426Y933_ENSVE</name>
<protein>
    <submittedName>
        <fullName evidence="2">Uncharacterized protein</fullName>
    </submittedName>
</protein>